<dbReference type="AlphaFoldDB" id="A0A9U8EPD4"/>
<sequence length="1025" mass="116123">MLFYEDDFFFIRIGLILISGLDLFNLNVKMVSTGSKINNGFKTIRNKHSYQKKKAPILLKKMHRKYPYKMTAVSKHHHSVDTESNILTEKFLKVIASENNKEALDLVSESEKHIKTIRKSSLNKALLFSCRKGNKFLVQSLLAYDIDINCKDAGGNTPLMISAKNGFYDIARLLLLKSPKMNCRNSHGDTALLLSITKSGSKDMVSLFLEQKSIDFFSKNDDGVTCFTKAIEMLDFELFRTLLIKSYYEYRESSILRKCLSIARRTAERLDISNIFDYMKQEILEHKFAFNTAVLKSDFKSVKFLFDYGWMTNKNRSKYDESFLMEALKLYKNNKSDLNQNDIDIVKLLISRAKESDHRAESNILHIGVDIGNSELLSLLCQYVNTKYSEETLNYIYTNGLEALFNKYNHAFVHILLGSRHNLLTLCEGRNNLIGKALEVGALEFVELFVSDEREFDVTENLLTAIKNCRLACFNFIAEKFQAETIVTISKVESVFLHKAVKVGNKEIVERLISLGADVNAVHKAKSPLMYCLDAGIAKILLSKGAKVTLKTDVSEPSALLNLYLTAHKYKYYYDEKKKSSDEIIEATLELTKLYLNHGANIDDKDSEGKTALMLASSLEGYTKVITYLLESGADSTMSDKEGHSAIYFAVANEIVTNVEALLKFQKDINAQCTSSGLTALHLAAERNNLDILRYLVSYQANLEAVDSNGNTALLIAIRNMSLDKKDAILYLLDAGCNINHQNNDHQTAIIIAAENSKTEMVTLLSERGADLNVRNSLNRKNVAEIMADKTAFSSSYDKREFIICTENLLKKGVSAANVTQNCIFRLILDNRFNLIQRLILAGVSPYEISQIVLNTYVYFYSSTVGLTVSPFRYALMNDKLQLAQYFSSICFLTPSDCSYQQYIICREHLTKKNFSKCVEFVDDLYSQPMSLEKLALITVSSLIGPGLTREDKVKGLPLPTKFKDQLLFKTESTLILDTECDVIESTEVMEYFPFLINFNSVPDSEMSAYYGYESADFDYDVYDS</sequence>
<dbReference type="PROSITE" id="PS50088">
    <property type="entry name" value="ANK_REPEAT"/>
    <property type="match status" value="6"/>
</dbReference>
<dbReference type="PRINTS" id="PR01415">
    <property type="entry name" value="ANKYRIN"/>
</dbReference>
<dbReference type="Pfam" id="PF12796">
    <property type="entry name" value="Ank_2"/>
    <property type="match status" value="2"/>
</dbReference>
<dbReference type="Proteomes" id="UP001165740">
    <property type="component" value="Chromosome 4"/>
</dbReference>
<accession>A0A9U8EPD4</accession>
<gene>
    <name evidence="5" type="primary">LOC106080299</name>
</gene>
<proteinExistence type="predicted"/>
<feature type="repeat" description="ANK" evidence="3">
    <location>
        <begin position="709"/>
        <end position="744"/>
    </location>
</feature>
<dbReference type="Gene3D" id="1.25.40.20">
    <property type="entry name" value="Ankyrin repeat-containing domain"/>
    <property type="match status" value="4"/>
</dbReference>
<evidence type="ECO:0000313" key="4">
    <source>
        <dbReference type="Proteomes" id="UP001165740"/>
    </source>
</evidence>
<reference evidence="5" key="1">
    <citation type="submission" date="2025-08" db="UniProtKB">
        <authorList>
            <consortium name="RefSeq"/>
        </authorList>
    </citation>
    <scope>IDENTIFICATION</scope>
</reference>
<dbReference type="KEGG" id="bgt:106080299"/>
<keyword evidence="2 3" id="KW-0040">ANK repeat</keyword>
<dbReference type="RefSeq" id="XP_013097090.2">
    <property type="nucleotide sequence ID" value="XM_013241636.2"/>
</dbReference>
<evidence type="ECO:0000313" key="5">
    <source>
        <dbReference type="RefSeq" id="XP_013097090.2"/>
    </source>
</evidence>
<keyword evidence="4" id="KW-1185">Reference proteome</keyword>
<organism evidence="4 5">
    <name type="scientific">Biomphalaria glabrata</name>
    <name type="common">Bloodfluke planorb</name>
    <name type="synonym">Freshwater snail</name>
    <dbReference type="NCBI Taxonomy" id="6526"/>
    <lineage>
        <taxon>Eukaryota</taxon>
        <taxon>Metazoa</taxon>
        <taxon>Spiralia</taxon>
        <taxon>Lophotrochozoa</taxon>
        <taxon>Mollusca</taxon>
        <taxon>Gastropoda</taxon>
        <taxon>Heterobranchia</taxon>
        <taxon>Euthyneura</taxon>
        <taxon>Panpulmonata</taxon>
        <taxon>Hygrophila</taxon>
        <taxon>Lymnaeoidea</taxon>
        <taxon>Planorbidae</taxon>
        <taxon>Biomphalaria</taxon>
    </lineage>
</organism>
<dbReference type="SMART" id="SM00248">
    <property type="entry name" value="ANK"/>
    <property type="match status" value="14"/>
</dbReference>
<name>A0A9U8EPD4_BIOGL</name>
<dbReference type="InterPro" id="IPR036770">
    <property type="entry name" value="Ankyrin_rpt-contain_sf"/>
</dbReference>
<evidence type="ECO:0000256" key="1">
    <source>
        <dbReference type="ARBA" id="ARBA00022737"/>
    </source>
</evidence>
<keyword evidence="1" id="KW-0677">Repeat</keyword>
<evidence type="ECO:0000256" key="3">
    <source>
        <dbReference type="PROSITE-ProRule" id="PRU00023"/>
    </source>
</evidence>
<dbReference type="Pfam" id="PF00023">
    <property type="entry name" value="Ank"/>
    <property type="match status" value="3"/>
</dbReference>
<protein>
    <submittedName>
        <fullName evidence="5">Ankyrin-3-like isoform X1</fullName>
    </submittedName>
</protein>
<feature type="repeat" description="ANK" evidence="3">
    <location>
        <begin position="154"/>
        <end position="186"/>
    </location>
</feature>
<dbReference type="OrthoDB" id="6078039at2759"/>
<feature type="repeat" description="ANK" evidence="3">
    <location>
        <begin position="676"/>
        <end position="708"/>
    </location>
</feature>
<dbReference type="GeneID" id="106080299"/>
<dbReference type="SUPFAM" id="SSF48403">
    <property type="entry name" value="Ankyrin repeat"/>
    <property type="match status" value="2"/>
</dbReference>
<dbReference type="InterPro" id="IPR002110">
    <property type="entry name" value="Ankyrin_rpt"/>
</dbReference>
<feature type="repeat" description="ANK" evidence="3">
    <location>
        <begin position="497"/>
        <end position="524"/>
    </location>
</feature>
<dbReference type="PROSITE" id="PS50297">
    <property type="entry name" value="ANK_REP_REGION"/>
    <property type="match status" value="4"/>
</dbReference>
<feature type="repeat" description="ANK" evidence="3">
    <location>
        <begin position="608"/>
        <end position="641"/>
    </location>
</feature>
<dbReference type="PANTHER" id="PTHR24126:SF14">
    <property type="entry name" value="ANK_REP_REGION DOMAIN-CONTAINING PROTEIN"/>
    <property type="match status" value="1"/>
</dbReference>
<dbReference type="PANTHER" id="PTHR24126">
    <property type="entry name" value="ANKYRIN REPEAT, PH AND SEC7 DOMAIN CONTAINING PROTEIN SECG-RELATED"/>
    <property type="match status" value="1"/>
</dbReference>
<feature type="repeat" description="ANK" evidence="3">
    <location>
        <begin position="745"/>
        <end position="777"/>
    </location>
</feature>
<evidence type="ECO:0000256" key="2">
    <source>
        <dbReference type="ARBA" id="ARBA00023043"/>
    </source>
</evidence>